<proteinExistence type="predicted"/>
<feature type="compositionally biased region" description="Low complexity" evidence="1">
    <location>
        <begin position="34"/>
        <end position="46"/>
    </location>
</feature>
<evidence type="ECO:0000256" key="1">
    <source>
        <dbReference type="SAM" id="MobiDB-lite"/>
    </source>
</evidence>
<sequence>MSKNTGWRKPARRANQVKCGEEKQNRQDPGSDRSYNNFNMSSSSNTDRSRESSHHQSIFNDDFVSNNEAHYWVRGNSRTGLPNDVLLGGVDNDGKAFFIGRAMKYHEHYVPIKFTVKNSVCNYQPLIGDNDEFDILCERKKTLRWEVQDNGFIPKGSVQGGWTDDSVKLFICRINRCGTYEIGSVNKYDDFCTIGYGRTTFQYETYEILRNVS</sequence>
<name>A0ABM1N927_NICVS</name>
<dbReference type="PANTHER" id="PTHR31649:SF11">
    <property type="entry name" value="PROTEIN UNZIPPED"/>
    <property type="match status" value="1"/>
</dbReference>
<reference evidence="3" key="1">
    <citation type="submission" date="2025-08" db="UniProtKB">
        <authorList>
            <consortium name="RefSeq"/>
        </authorList>
    </citation>
    <scope>IDENTIFICATION</scope>
    <source>
        <tissue evidence="3">Whole Larva</tissue>
    </source>
</reference>
<dbReference type="InterPro" id="IPR006616">
    <property type="entry name" value="DM9_repeat"/>
</dbReference>
<dbReference type="Proteomes" id="UP000695000">
    <property type="component" value="Unplaced"/>
</dbReference>
<protein>
    <submittedName>
        <fullName evidence="3">Uncharacterized protein LOC108567406</fullName>
    </submittedName>
</protein>
<feature type="compositionally biased region" description="Basic and acidic residues" evidence="1">
    <location>
        <begin position="19"/>
        <end position="31"/>
    </location>
</feature>
<dbReference type="PANTHER" id="PTHR31649">
    <property type="entry name" value="AGAP009604-PA"/>
    <property type="match status" value="1"/>
</dbReference>
<evidence type="ECO:0000313" key="2">
    <source>
        <dbReference type="Proteomes" id="UP000695000"/>
    </source>
</evidence>
<dbReference type="SMART" id="SM00696">
    <property type="entry name" value="DM9"/>
    <property type="match status" value="1"/>
</dbReference>
<dbReference type="Pfam" id="PF11901">
    <property type="entry name" value="DM9"/>
    <property type="match status" value="1"/>
</dbReference>
<dbReference type="RefSeq" id="XP_017783327.1">
    <property type="nucleotide sequence ID" value="XM_017927838.1"/>
</dbReference>
<keyword evidence="2" id="KW-1185">Reference proteome</keyword>
<gene>
    <name evidence="3" type="primary">LOC108567406</name>
</gene>
<evidence type="ECO:0000313" key="3">
    <source>
        <dbReference type="RefSeq" id="XP_017783327.1"/>
    </source>
</evidence>
<organism evidence="2 3">
    <name type="scientific">Nicrophorus vespilloides</name>
    <name type="common">Boreal carrion beetle</name>
    <dbReference type="NCBI Taxonomy" id="110193"/>
    <lineage>
        <taxon>Eukaryota</taxon>
        <taxon>Metazoa</taxon>
        <taxon>Ecdysozoa</taxon>
        <taxon>Arthropoda</taxon>
        <taxon>Hexapoda</taxon>
        <taxon>Insecta</taxon>
        <taxon>Pterygota</taxon>
        <taxon>Neoptera</taxon>
        <taxon>Endopterygota</taxon>
        <taxon>Coleoptera</taxon>
        <taxon>Polyphaga</taxon>
        <taxon>Staphyliniformia</taxon>
        <taxon>Silphidae</taxon>
        <taxon>Nicrophorinae</taxon>
        <taxon>Nicrophorus</taxon>
    </lineage>
</organism>
<feature type="region of interest" description="Disordered" evidence="1">
    <location>
        <begin position="1"/>
        <end position="55"/>
    </location>
</feature>
<dbReference type="GeneID" id="108567406"/>
<accession>A0ABM1N927</accession>